<dbReference type="InterPro" id="IPR013557">
    <property type="entry name" value="AntA/B_antirep"/>
</dbReference>
<evidence type="ECO:0000313" key="1">
    <source>
        <dbReference type="EMBL" id="GDH51678.1"/>
    </source>
</evidence>
<dbReference type="EMBL" id="BFXY01000109">
    <property type="protein sequence ID" value="GDH51678.1"/>
    <property type="molecule type" value="Genomic_DNA"/>
</dbReference>
<organism evidence="1 2">
    <name type="scientific">Escherichia coli</name>
    <dbReference type="NCBI Taxonomy" id="562"/>
    <lineage>
        <taxon>Bacteria</taxon>
        <taxon>Pseudomonadati</taxon>
        <taxon>Pseudomonadota</taxon>
        <taxon>Gammaproteobacteria</taxon>
        <taxon>Enterobacterales</taxon>
        <taxon>Enterobacteriaceae</taxon>
        <taxon>Escherichia</taxon>
    </lineage>
</organism>
<dbReference type="RefSeq" id="WP_000828534.1">
    <property type="nucleotide sequence ID" value="NZ_AP026080.1"/>
</dbReference>
<reference evidence="1 2" key="1">
    <citation type="submission" date="2018-04" db="EMBL/GenBank/DDBJ databases">
        <title>Large scale genomics of bovine and human commensal E. coli to reveal the emerging process of EHEC.</title>
        <authorList>
            <person name="Arimizu Y."/>
            <person name="Ogura Y."/>
        </authorList>
    </citation>
    <scope>NUCLEOTIDE SEQUENCE [LARGE SCALE GENOMIC DNA]</scope>
    <source>
        <strain evidence="1 2">KK-P061</strain>
    </source>
</reference>
<dbReference type="Pfam" id="PF08346">
    <property type="entry name" value="AntA"/>
    <property type="match status" value="1"/>
</dbReference>
<name>A0A0F5GFW1_ECOLX</name>
<protein>
    <submittedName>
        <fullName evidence="1">Phage antirepressor</fullName>
    </submittedName>
</protein>
<dbReference type="AlphaFoldDB" id="A0A0F5GFW1"/>
<dbReference type="Proteomes" id="UP000303027">
    <property type="component" value="Unassembled WGS sequence"/>
</dbReference>
<sequence length="282" mass="32089">MKRPNMPVQGQGFVQSEELSQQYFAAIIPVSPGIIGGYETGIVSARALHKALGVGRDFTTWIKGRIEEYGFKKGVDFEVVENLYFDSPKRGSQSVNIEQFDSGWTTKRGGDRRSEDYLISTNMAKELAMVERTEQGRAIRQYFIKCEEELHKAAPERAAALRRELKARVTVASFFKPMCAALELYRAELGKETHQHHYTTESNMLARIVLGGMTAKQWAQANGIKGKPRDSMSVMQLEHLSYLDQSNITLIELGMTYQQRKAELIRLSQRWLARRMGEHEHA</sequence>
<proteinExistence type="predicted"/>
<comment type="caution">
    <text evidence="1">The sequence shown here is derived from an EMBL/GenBank/DDBJ whole genome shotgun (WGS) entry which is preliminary data.</text>
</comment>
<accession>A0A0F5GFW1</accession>
<gene>
    <name evidence="1" type="ORF">BvCmsKKP061_03484</name>
</gene>
<evidence type="ECO:0000313" key="2">
    <source>
        <dbReference type="Proteomes" id="UP000303027"/>
    </source>
</evidence>